<dbReference type="Gene3D" id="3.30.420.10">
    <property type="entry name" value="Ribonuclease H-like superfamily/Ribonuclease H"/>
    <property type="match status" value="1"/>
</dbReference>
<dbReference type="PANTHER" id="PTHR46889">
    <property type="entry name" value="TRANSPOSASE INSF FOR INSERTION SEQUENCE IS3B-RELATED"/>
    <property type="match status" value="1"/>
</dbReference>
<dbReference type="SUPFAM" id="SSF53098">
    <property type="entry name" value="Ribonuclease H-like"/>
    <property type="match status" value="1"/>
</dbReference>
<sequence length="136" mass="15064">MRLSGIEGAHQRRRGKYGKRSASTATAPDLVERQSTAGAPNKLWVADIKYLQTWEGFLDLAVVIDVCSRKVVGWAMADHLRTELAPDAVGMAIFTRNPDPGLIHHTDRRPVHDLRVRPDAAHLRHPGFDGQGRLGL</sequence>
<evidence type="ECO:0000313" key="3">
    <source>
        <dbReference type="EMBL" id="KUG56711.1"/>
    </source>
</evidence>
<gene>
    <name evidence="3" type="ORF">AVL61_06575</name>
</gene>
<dbReference type="InterPro" id="IPR001584">
    <property type="entry name" value="Integrase_cat-core"/>
</dbReference>
<dbReference type="AlphaFoldDB" id="A0A0W8IA07"/>
<dbReference type="PANTHER" id="PTHR46889:SF4">
    <property type="entry name" value="TRANSPOSASE INSO FOR INSERTION SEQUENCE ELEMENT IS911B-RELATED"/>
    <property type="match status" value="1"/>
</dbReference>
<accession>A0A0W8IA07</accession>
<dbReference type="RefSeq" id="WP_058874459.1">
    <property type="nucleotide sequence ID" value="NZ_LQBK01000022.1"/>
</dbReference>
<name>A0A0W8IA07_KOCRO</name>
<dbReference type="EMBL" id="LQBK01000022">
    <property type="protein sequence ID" value="KUG56711.1"/>
    <property type="molecule type" value="Genomic_DNA"/>
</dbReference>
<dbReference type="InterPro" id="IPR036397">
    <property type="entry name" value="RNaseH_sf"/>
</dbReference>
<dbReference type="InterPro" id="IPR012337">
    <property type="entry name" value="RNaseH-like_sf"/>
</dbReference>
<protein>
    <recommendedName>
        <fullName evidence="2">Integrase catalytic domain-containing protein</fullName>
    </recommendedName>
</protein>
<dbReference type="GO" id="GO:0015074">
    <property type="term" value="P:DNA integration"/>
    <property type="evidence" value="ECO:0007669"/>
    <property type="project" value="InterPro"/>
</dbReference>
<comment type="caution">
    <text evidence="3">The sequence shown here is derived from an EMBL/GenBank/DDBJ whole genome shotgun (WGS) entry which is preliminary data.</text>
</comment>
<evidence type="ECO:0000256" key="1">
    <source>
        <dbReference type="SAM" id="MobiDB-lite"/>
    </source>
</evidence>
<evidence type="ECO:0000313" key="4">
    <source>
        <dbReference type="Proteomes" id="UP000053512"/>
    </source>
</evidence>
<dbReference type="InterPro" id="IPR050900">
    <property type="entry name" value="Transposase_IS3/IS150/IS904"/>
</dbReference>
<dbReference type="OrthoDB" id="4281720at2"/>
<dbReference type="GO" id="GO:0003676">
    <property type="term" value="F:nucleic acid binding"/>
    <property type="evidence" value="ECO:0007669"/>
    <property type="project" value="InterPro"/>
</dbReference>
<evidence type="ECO:0000259" key="2">
    <source>
        <dbReference type="Pfam" id="PF00665"/>
    </source>
</evidence>
<feature type="domain" description="Integrase catalytic" evidence="2">
    <location>
        <begin position="39"/>
        <end position="110"/>
    </location>
</feature>
<dbReference type="Proteomes" id="UP000053512">
    <property type="component" value="Unassembled WGS sequence"/>
</dbReference>
<organism evidence="3 4">
    <name type="scientific">Kocuria rosea subsp. polaris</name>
    <dbReference type="NCBI Taxonomy" id="136273"/>
    <lineage>
        <taxon>Bacteria</taxon>
        <taxon>Bacillati</taxon>
        <taxon>Actinomycetota</taxon>
        <taxon>Actinomycetes</taxon>
        <taxon>Micrococcales</taxon>
        <taxon>Micrococcaceae</taxon>
        <taxon>Kocuria</taxon>
    </lineage>
</organism>
<proteinExistence type="predicted"/>
<reference evidence="4" key="1">
    <citation type="submission" date="2015-12" db="EMBL/GenBank/DDBJ databases">
        <authorList>
            <person name="Nair G.R."/>
            <person name="Kaur G."/>
            <person name="Mayilraj S."/>
        </authorList>
    </citation>
    <scope>NUCLEOTIDE SEQUENCE [LARGE SCALE GENOMIC DNA]</scope>
    <source>
        <strain evidence="4">CD08_4</strain>
    </source>
</reference>
<feature type="region of interest" description="Disordered" evidence="1">
    <location>
        <begin position="1"/>
        <end position="33"/>
    </location>
</feature>
<dbReference type="Pfam" id="PF00665">
    <property type="entry name" value="rve"/>
    <property type="match status" value="1"/>
</dbReference>